<evidence type="ECO:0000256" key="1">
    <source>
        <dbReference type="SAM" id="MobiDB-lite"/>
    </source>
</evidence>
<feature type="compositionally biased region" description="Polar residues" evidence="1">
    <location>
        <begin position="116"/>
        <end position="126"/>
    </location>
</feature>
<dbReference type="OrthoDB" id="5410040at2759"/>
<dbReference type="GO" id="GO:0033617">
    <property type="term" value="P:mitochondrial respiratory chain complex IV assembly"/>
    <property type="evidence" value="ECO:0007669"/>
    <property type="project" value="TreeGrafter"/>
</dbReference>
<evidence type="ECO:0000313" key="2">
    <source>
        <dbReference type="EMBL" id="RKU46764.1"/>
    </source>
</evidence>
<feature type="region of interest" description="Disordered" evidence="1">
    <location>
        <begin position="87"/>
        <end position="126"/>
    </location>
</feature>
<protein>
    <submittedName>
        <fullName evidence="2">Uncharacterized protein</fullName>
    </submittedName>
</protein>
<comment type="caution">
    <text evidence="2">The sequence shown here is derived from an EMBL/GenBank/DDBJ whole genome shotgun (WGS) entry which is preliminary data.</text>
</comment>
<dbReference type="GO" id="GO:0005759">
    <property type="term" value="C:mitochondrial matrix"/>
    <property type="evidence" value="ECO:0007669"/>
    <property type="project" value="TreeGrafter"/>
</dbReference>
<dbReference type="Proteomes" id="UP000275385">
    <property type="component" value="Unassembled WGS sequence"/>
</dbReference>
<keyword evidence="3" id="KW-1185">Reference proteome</keyword>
<organism evidence="2 3">
    <name type="scientific">Coniochaeta pulveracea</name>
    <dbReference type="NCBI Taxonomy" id="177199"/>
    <lineage>
        <taxon>Eukaryota</taxon>
        <taxon>Fungi</taxon>
        <taxon>Dikarya</taxon>
        <taxon>Ascomycota</taxon>
        <taxon>Pezizomycotina</taxon>
        <taxon>Sordariomycetes</taxon>
        <taxon>Sordariomycetidae</taxon>
        <taxon>Coniochaetales</taxon>
        <taxon>Coniochaetaceae</taxon>
        <taxon>Coniochaeta</taxon>
    </lineage>
</organism>
<dbReference type="PANTHER" id="PTHR40020">
    <property type="entry name" value="CYTOCHROME C OXIDASE ASSEMBLY FACTOR 2"/>
    <property type="match status" value="1"/>
</dbReference>
<sequence length="126" mass="13993">MPPPHLHPRSRMTSSLFGMTVFASFFVVALPHMLPCPAPRVKFADGEMPDGKRRRRRRPEITETPEGDIVEFNGADDDEIRARAKRECPVPKPGGAVGELLGFKKAQTTATPTTADENTQPRSRRV</sequence>
<gene>
    <name evidence="2" type="ORF">DL546_005273</name>
</gene>
<dbReference type="AlphaFoldDB" id="A0A420YG09"/>
<dbReference type="PANTHER" id="PTHR40020:SF1">
    <property type="entry name" value="CYTOCHROME C OXIDASE ASSEMBLY FACTOR 2"/>
    <property type="match status" value="1"/>
</dbReference>
<feature type="region of interest" description="Disordered" evidence="1">
    <location>
        <begin position="45"/>
        <end position="71"/>
    </location>
</feature>
<reference evidence="2 3" key="1">
    <citation type="submission" date="2018-08" db="EMBL/GenBank/DDBJ databases">
        <title>Draft genome of the lignicolous fungus Coniochaeta pulveracea.</title>
        <authorList>
            <person name="Borstlap C.J."/>
            <person name="De Witt R.N."/>
            <person name="Botha A."/>
            <person name="Volschenk H."/>
        </authorList>
    </citation>
    <scope>NUCLEOTIDE SEQUENCE [LARGE SCALE GENOMIC DNA]</scope>
    <source>
        <strain evidence="2 3">CAB683</strain>
    </source>
</reference>
<evidence type="ECO:0000313" key="3">
    <source>
        <dbReference type="Proteomes" id="UP000275385"/>
    </source>
</evidence>
<feature type="compositionally biased region" description="Low complexity" evidence="1">
    <location>
        <begin position="106"/>
        <end position="115"/>
    </location>
</feature>
<proteinExistence type="predicted"/>
<accession>A0A420YG09</accession>
<dbReference type="EMBL" id="QVQW01000012">
    <property type="protein sequence ID" value="RKU46764.1"/>
    <property type="molecule type" value="Genomic_DNA"/>
</dbReference>
<name>A0A420YG09_9PEZI</name>